<evidence type="ECO:0000313" key="1">
    <source>
        <dbReference type="EMBL" id="KJU82181.1"/>
    </source>
</evidence>
<protein>
    <submittedName>
        <fullName evidence="1">Uncharacterized protein</fullName>
    </submittedName>
</protein>
<evidence type="ECO:0000313" key="2">
    <source>
        <dbReference type="Proteomes" id="UP000033423"/>
    </source>
</evidence>
<accession>A0A0F3GJW2</accession>
<reference evidence="1 2" key="1">
    <citation type="submission" date="2015-02" db="EMBL/GenBank/DDBJ databases">
        <title>Single-cell genomics of uncultivated deep-branching MTB reveals a conserved set of magnetosome genes.</title>
        <authorList>
            <person name="Kolinko S."/>
            <person name="Richter M."/>
            <person name="Glockner F.O."/>
            <person name="Brachmann A."/>
            <person name="Schuler D."/>
        </authorList>
    </citation>
    <scope>NUCLEOTIDE SEQUENCE [LARGE SCALE GENOMIC DNA]</scope>
    <source>
        <strain evidence="1">TM-1</strain>
    </source>
</reference>
<proteinExistence type="predicted"/>
<gene>
    <name evidence="1" type="ORF">MBAV_005626</name>
</gene>
<sequence>MHIKRNIKKVKDRIYTTVLLVESYRDGDKVKHRTVLNLSKLEKQQIDAIDASLKGNSLSSLDIYLSHAVMFIEFVERLLEKGPGADE</sequence>
<comment type="caution">
    <text evidence="1">The sequence shown here is derived from an EMBL/GenBank/DDBJ whole genome shotgun (WGS) entry which is preliminary data.</text>
</comment>
<dbReference type="Proteomes" id="UP000033423">
    <property type="component" value="Unassembled WGS sequence"/>
</dbReference>
<name>A0A0F3GJW2_9BACT</name>
<keyword evidence="2" id="KW-1185">Reference proteome</keyword>
<dbReference type="EMBL" id="LACI01002406">
    <property type="protein sequence ID" value="KJU82181.1"/>
    <property type="molecule type" value="Genomic_DNA"/>
</dbReference>
<dbReference type="AlphaFoldDB" id="A0A0F3GJW2"/>
<organism evidence="1 2">
    <name type="scientific">Candidatus Magnetobacterium bavaricum</name>
    <dbReference type="NCBI Taxonomy" id="29290"/>
    <lineage>
        <taxon>Bacteria</taxon>
        <taxon>Pseudomonadati</taxon>
        <taxon>Nitrospirota</taxon>
        <taxon>Thermodesulfovibrionia</taxon>
        <taxon>Thermodesulfovibrionales</taxon>
        <taxon>Candidatus Magnetobacteriaceae</taxon>
        <taxon>Candidatus Magnetobacterium</taxon>
    </lineage>
</organism>